<keyword evidence="2" id="KW-0812">Transmembrane</keyword>
<feature type="transmembrane region" description="Helical" evidence="2">
    <location>
        <begin position="16"/>
        <end position="37"/>
    </location>
</feature>
<sequence>MADMLETALGANAVSAIVWIVLALLALVALLVVLRFVRSIRSGLPVSGGRHRAPRLAVVDAVAVDAQRRLVLVRRDNVEHLILIGGPSDLVVEQNILAGDVHRAIAERQMRMPAATQKPAPRPRPAPAPAASQPRNAEPRAPAVTPEKTGPEVTPRAPSPIPADGRGQTGGASASTPPRRHAVAVTPPEAEPEAPHAEPEPVVQLPTSPKKTEPRFEPPFVTKPAPAPAPAAEPSGEQAEEDLGAAAELSMEEEMAGLLDDIVPEKDRRTR</sequence>
<evidence type="ECO:0000256" key="2">
    <source>
        <dbReference type="SAM" id="Phobius"/>
    </source>
</evidence>
<protein>
    <recommendedName>
        <fullName evidence="5">Flagellar biosynthesis protein FliO</fullName>
    </recommendedName>
</protein>
<gene>
    <name evidence="3" type="ORF">ACFSMZ_14640</name>
</gene>
<feature type="region of interest" description="Disordered" evidence="1">
    <location>
        <begin position="113"/>
        <end position="244"/>
    </location>
</feature>
<evidence type="ECO:0000256" key="1">
    <source>
        <dbReference type="SAM" id="MobiDB-lite"/>
    </source>
</evidence>
<evidence type="ECO:0000313" key="4">
    <source>
        <dbReference type="Proteomes" id="UP001597373"/>
    </source>
</evidence>
<reference evidence="4" key="1">
    <citation type="journal article" date="2019" name="Int. J. Syst. Evol. Microbiol.">
        <title>The Global Catalogue of Microorganisms (GCM) 10K type strain sequencing project: providing services to taxonomists for standard genome sequencing and annotation.</title>
        <authorList>
            <consortium name="The Broad Institute Genomics Platform"/>
            <consortium name="The Broad Institute Genome Sequencing Center for Infectious Disease"/>
            <person name="Wu L."/>
            <person name="Ma J."/>
        </authorList>
    </citation>
    <scope>NUCLEOTIDE SEQUENCE [LARGE SCALE GENOMIC DNA]</scope>
    <source>
        <strain evidence="4">KCTC 23707</strain>
    </source>
</reference>
<keyword evidence="2" id="KW-0472">Membrane</keyword>
<keyword evidence="2" id="KW-1133">Transmembrane helix</keyword>
<keyword evidence="4" id="KW-1185">Reference proteome</keyword>
<dbReference type="PANTHER" id="PTHR38766">
    <property type="entry name" value="FLAGELLAR PROTEIN FLIO"/>
    <property type="match status" value="1"/>
</dbReference>
<evidence type="ECO:0008006" key="5">
    <source>
        <dbReference type="Google" id="ProtNLM"/>
    </source>
</evidence>
<evidence type="ECO:0000313" key="3">
    <source>
        <dbReference type="EMBL" id="MFD2260987.1"/>
    </source>
</evidence>
<dbReference type="Proteomes" id="UP001597373">
    <property type="component" value="Unassembled WGS sequence"/>
</dbReference>
<comment type="caution">
    <text evidence="3">The sequence shown here is derived from an EMBL/GenBank/DDBJ whole genome shotgun (WGS) entry which is preliminary data.</text>
</comment>
<organism evidence="3 4">
    <name type="scientific">Chelativorans composti</name>
    <dbReference type="NCBI Taxonomy" id="768533"/>
    <lineage>
        <taxon>Bacteria</taxon>
        <taxon>Pseudomonadati</taxon>
        <taxon>Pseudomonadota</taxon>
        <taxon>Alphaproteobacteria</taxon>
        <taxon>Hyphomicrobiales</taxon>
        <taxon>Phyllobacteriaceae</taxon>
        <taxon>Chelativorans</taxon>
    </lineage>
</organism>
<dbReference type="EMBL" id="JBHUIR010000054">
    <property type="protein sequence ID" value="MFD2260987.1"/>
    <property type="molecule type" value="Genomic_DNA"/>
</dbReference>
<dbReference type="RefSeq" id="WP_345098263.1">
    <property type="nucleotide sequence ID" value="NZ_BAABGS010000012.1"/>
</dbReference>
<name>A0ABW5DIP3_9HYPH</name>
<proteinExistence type="predicted"/>
<dbReference type="InterPro" id="IPR052205">
    <property type="entry name" value="FliO/MopB"/>
</dbReference>
<dbReference type="PANTHER" id="PTHR38766:SF1">
    <property type="entry name" value="FLAGELLAR PROTEIN FLIO"/>
    <property type="match status" value="1"/>
</dbReference>
<accession>A0ABW5DIP3</accession>